<dbReference type="EMBL" id="JAEPRD010000017">
    <property type="protein sequence ID" value="KAG2208957.1"/>
    <property type="molecule type" value="Genomic_DNA"/>
</dbReference>
<comment type="similarity">
    <text evidence="3">Belongs to the peptidase C19 family.</text>
</comment>
<dbReference type="GO" id="GO:0005938">
    <property type="term" value="C:cell cortex"/>
    <property type="evidence" value="ECO:0007669"/>
    <property type="project" value="InterPro"/>
</dbReference>
<dbReference type="SMART" id="SM00061">
    <property type="entry name" value="MATH"/>
    <property type="match status" value="1"/>
</dbReference>
<evidence type="ECO:0000256" key="4">
    <source>
        <dbReference type="ARBA" id="ARBA00012759"/>
    </source>
</evidence>
<evidence type="ECO:0000313" key="14">
    <source>
        <dbReference type="EMBL" id="KAG2208957.1"/>
    </source>
</evidence>
<evidence type="ECO:0000256" key="6">
    <source>
        <dbReference type="ARBA" id="ARBA00022786"/>
    </source>
</evidence>
<dbReference type="EC" id="3.4.19.12" evidence="4"/>
<dbReference type="InterPro" id="IPR024729">
    <property type="entry name" value="USP7_ICP0-binding_dom"/>
</dbReference>
<feature type="coiled-coil region" evidence="10">
    <location>
        <begin position="1228"/>
        <end position="1297"/>
    </location>
</feature>
<evidence type="ECO:0000256" key="10">
    <source>
        <dbReference type="SAM" id="Coils"/>
    </source>
</evidence>
<evidence type="ECO:0000259" key="13">
    <source>
        <dbReference type="PROSITE" id="PS50235"/>
    </source>
</evidence>
<organism evidence="14 15">
    <name type="scientific">Mucor saturninus</name>
    <dbReference type="NCBI Taxonomy" id="64648"/>
    <lineage>
        <taxon>Eukaryota</taxon>
        <taxon>Fungi</taxon>
        <taxon>Fungi incertae sedis</taxon>
        <taxon>Mucoromycota</taxon>
        <taxon>Mucoromycotina</taxon>
        <taxon>Mucoromycetes</taxon>
        <taxon>Mucorales</taxon>
        <taxon>Mucorineae</taxon>
        <taxon>Mucoraceae</taxon>
        <taxon>Mucor</taxon>
    </lineage>
</organism>
<gene>
    <name evidence="14" type="ORF">INT47_011097</name>
</gene>
<keyword evidence="15" id="KW-1185">Reference proteome</keyword>
<dbReference type="InterPro" id="IPR029346">
    <property type="entry name" value="USP_C"/>
</dbReference>
<dbReference type="FunFam" id="3.90.70.10:FF:000005">
    <property type="entry name" value="Ubiquitin carboxyl-terminal hydrolase 7"/>
    <property type="match status" value="1"/>
</dbReference>
<feature type="domain" description="USP" evidence="13">
    <location>
        <begin position="223"/>
        <end position="541"/>
    </location>
</feature>
<dbReference type="Pfam" id="PF00443">
    <property type="entry name" value="UCH"/>
    <property type="match status" value="1"/>
</dbReference>
<dbReference type="CDD" id="cd02659">
    <property type="entry name" value="peptidase_C19C"/>
    <property type="match status" value="1"/>
</dbReference>
<dbReference type="GO" id="GO:0004843">
    <property type="term" value="F:cysteine-type deubiquitinase activity"/>
    <property type="evidence" value="ECO:0007669"/>
    <property type="project" value="UniProtKB-EC"/>
</dbReference>
<evidence type="ECO:0000256" key="3">
    <source>
        <dbReference type="ARBA" id="ARBA00009085"/>
    </source>
</evidence>
<keyword evidence="7" id="KW-0378">Hydrolase</keyword>
<accession>A0A8H7V807</accession>
<dbReference type="GO" id="GO:0006508">
    <property type="term" value="P:proteolysis"/>
    <property type="evidence" value="ECO:0007669"/>
    <property type="project" value="UniProtKB-KW"/>
</dbReference>
<comment type="caution">
    <text evidence="14">The sequence shown here is derived from an EMBL/GenBank/DDBJ whole genome shotgun (WGS) entry which is preliminary data.</text>
</comment>
<evidence type="ECO:0000313" key="15">
    <source>
        <dbReference type="Proteomes" id="UP000603453"/>
    </source>
</evidence>
<proteinExistence type="inferred from homology"/>
<dbReference type="PROSITE" id="PS50144">
    <property type="entry name" value="MATH"/>
    <property type="match status" value="1"/>
</dbReference>
<evidence type="ECO:0000256" key="5">
    <source>
        <dbReference type="ARBA" id="ARBA00022670"/>
    </source>
</evidence>
<dbReference type="Gene3D" id="3.90.70.10">
    <property type="entry name" value="Cysteine proteinases"/>
    <property type="match status" value="1"/>
</dbReference>
<dbReference type="InterPro" id="IPR038765">
    <property type="entry name" value="Papain-like_cys_pep_sf"/>
</dbReference>
<feature type="region of interest" description="Disordered" evidence="11">
    <location>
        <begin position="1"/>
        <end position="21"/>
    </location>
</feature>
<comment type="catalytic activity">
    <reaction evidence="1">
        <text>Thiol-dependent hydrolysis of ester, thioester, amide, peptide and isopeptide bonds formed by the C-terminal Gly of ubiquitin (a 76-residue protein attached to proteins as an intracellular targeting signal).</text>
        <dbReference type="EC" id="3.4.19.12"/>
    </reaction>
</comment>
<dbReference type="GO" id="GO:0005543">
    <property type="term" value="F:phospholipid binding"/>
    <property type="evidence" value="ECO:0007669"/>
    <property type="project" value="InterPro"/>
</dbReference>
<keyword evidence="8" id="KW-0788">Thiol protease</keyword>
<feature type="domain" description="MATH" evidence="12">
    <location>
        <begin position="71"/>
        <end position="197"/>
    </location>
</feature>
<dbReference type="OrthoDB" id="289038at2759"/>
<protein>
    <recommendedName>
        <fullName evidence="4">ubiquitinyl hydrolase 1</fullName>
        <ecNumber evidence="4">3.4.19.12</ecNumber>
    </recommendedName>
</protein>
<evidence type="ECO:0000256" key="7">
    <source>
        <dbReference type="ARBA" id="ARBA00022801"/>
    </source>
</evidence>
<dbReference type="Pfam" id="PF14533">
    <property type="entry name" value="USP7_C2"/>
    <property type="match status" value="1"/>
</dbReference>
<feature type="coiled-coil region" evidence="10">
    <location>
        <begin position="1414"/>
        <end position="1458"/>
    </location>
</feature>
<name>A0A8H7V807_9FUNG</name>
<dbReference type="PANTHER" id="PTHR24006:SF644">
    <property type="entry name" value="UBIQUITIN CARBOXYL-TERMINAL HYDROLASE 7"/>
    <property type="match status" value="1"/>
</dbReference>
<keyword evidence="10" id="KW-0175">Coiled coil</keyword>
<dbReference type="InterPro" id="IPR008974">
    <property type="entry name" value="TRAF-like"/>
</dbReference>
<dbReference type="SUPFAM" id="SSF50729">
    <property type="entry name" value="PH domain-like"/>
    <property type="match status" value="1"/>
</dbReference>
<dbReference type="GO" id="GO:0031647">
    <property type="term" value="P:regulation of protein stability"/>
    <property type="evidence" value="ECO:0007669"/>
    <property type="project" value="TreeGrafter"/>
</dbReference>
<evidence type="ECO:0000256" key="8">
    <source>
        <dbReference type="ARBA" id="ARBA00022807"/>
    </source>
</evidence>
<comment type="subcellular location">
    <subcellularLocation>
        <location evidence="2">Nucleus</location>
    </subcellularLocation>
</comment>
<dbReference type="Proteomes" id="UP000603453">
    <property type="component" value="Unassembled WGS sequence"/>
</dbReference>
<keyword evidence="6" id="KW-0833">Ubl conjugation pathway</keyword>
<keyword evidence="9" id="KW-0539">Nucleus</keyword>
<dbReference type="PROSITE" id="PS50235">
    <property type="entry name" value="USP_3"/>
    <property type="match status" value="1"/>
</dbReference>
<evidence type="ECO:0000256" key="9">
    <source>
        <dbReference type="ARBA" id="ARBA00023242"/>
    </source>
</evidence>
<feature type="region of interest" description="Disordered" evidence="11">
    <location>
        <begin position="1463"/>
        <end position="1490"/>
    </location>
</feature>
<dbReference type="InterPro" id="IPR028889">
    <property type="entry name" value="USP"/>
</dbReference>
<dbReference type="GO" id="GO:0016579">
    <property type="term" value="P:protein deubiquitination"/>
    <property type="evidence" value="ECO:0007669"/>
    <property type="project" value="InterPro"/>
</dbReference>
<dbReference type="PROSITE" id="PS00972">
    <property type="entry name" value="USP_1"/>
    <property type="match status" value="1"/>
</dbReference>
<dbReference type="Gene3D" id="2.60.210.10">
    <property type="entry name" value="Apoptosis, Tumor Necrosis Factor Receptor Associated Protein 2, Chain A"/>
    <property type="match status" value="1"/>
</dbReference>
<dbReference type="InterPro" id="IPR001394">
    <property type="entry name" value="Peptidase_C19_UCH"/>
</dbReference>
<dbReference type="SUPFAM" id="SSF49599">
    <property type="entry name" value="TRAF domain-like"/>
    <property type="match status" value="1"/>
</dbReference>
<dbReference type="Pfam" id="PF12436">
    <property type="entry name" value="USP7_ICP0_bdg"/>
    <property type="match status" value="1"/>
</dbReference>
<dbReference type="Pfam" id="PF22486">
    <property type="entry name" value="MATH_2"/>
    <property type="match status" value="1"/>
</dbReference>
<dbReference type="GO" id="GO:0005634">
    <property type="term" value="C:nucleus"/>
    <property type="evidence" value="ECO:0007669"/>
    <property type="project" value="UniProtKB-SubCell"/>
</dbReference>
<evidence type="ECO:0000256" key="11">
    <source>
        <dbReference type="SAM" id="MobiDB-lite"/>
    </source>
</evidence>
<sequence length="1776" mass="203098">MDERQIPLSGVQQEEELIDQPTPIEPVALNSEDLDKPMTEVEPVPLLSVIDDFEQIANKEMSPIEEEVIETKVDHWTVPSWSQLNARTVGPVIKAGGHDWHILMFPKGNNQSDYASIYLELTNAKSGNADEYACAQFVVLLSKPSDPTSYILHSAQHRFTSDESDWGFTRFITLDSANDSSLEKYLEDDSIRITTIIRVVKDATGILWHNFVNYDSKKVTGYVGLQNQGATCYMNSLFQSLYFTNSFRKAVYQIPTENDEPVKSVALALQRVFYNLQFMNTAVGTTELTKSFGWDSFEAFRQHDVQEFNRVLQDNLEIKMKNTPAEDAIKNLFVGRMKSYIKCIDVNFESSRSEDYYDIQLNVKGCKNLEDSFKDYITEETLEGDNKYMAEGYGLQDAKKGVIFESFPPVLHLQLKRFEYDMMRDMMVKINDRHEFPTEIDLEPYLSENADKSQEHKYVLHGVLVHSGDLSGGHYFAFVKPEKDGKWFKFDDDRVVPATIKEVLEENFGGEQMGVPGINMRPNGRPMNRFTNAYMLVYIRECMLDNVLAPVTAEDIPRHLVERIETETRIREQKRKEKEEQHLYMKTLIASDETFKSNHGFDFANFDEKDAAENRIMALRVRKDQTFGSFKEDLAHSIGLRPTDFRLWLMVNRQNRTVRIDIPIPEEEYESTLDEVRLKYATNQPALRLYLERCDLYDEEGKALFPVTNTTASAGILIFIKHFKPELQLIHGVGHLYVGKDAKVHSILGALREMIGFSEDEEILIYEEIKANMIDPVDFNLTFAQAELQDGDILCVQKKLTPEEESIVIAAGGLTTVDSFMGYELGKVSVFFSPLVPDEDSPELRLILHKSMGYEDIAVRVARELNVDSDKIRLINPYIQTNNRATLKRFAGMNLGKILQTAYAPGGGALAQKARLIYEKLDVSLEEIESKCSVQVTVCTPTLKDLQIVELLLPKDSGIVDLKEALVAKGVRFESKTGTRDLRIFDEVNGKFDKEYTDKLWREAVSARPFVKVYAEEIPEDEADMDPNNDAFINVFHFQRSPSRTHSVPFKFVLKKDELLVDTLKRLQARTGLDDKEWSKVKINIVAEDEETTTLISEEDDTLFSTYTHKSGDMIGLDHIDKATKIDKTGAIFIRDTKQRTSTHSMFNSISPNRQRHIETLSDSEDFTGSYTSYSSSGEYSSVGDVLNNASNRDKKAFFKPLSVNEGNTDSQFSHGILNQVFKMQSLLEEYQTSLTALEIEKADNQQELNKFDKRLKVKAENEERYKEDIWNLELNNQELTQKINDLTQDLLRSNLEHTRLSREKTLLTQELDSFKAIQQSWEQKLKDTQQTHEQEIIALKKSLHMIRIEKDNLSKQIQDLLIVHTATATTTTLRHIDSKTGLRDIEPTTTAPCQIKNTISNTSHRRHSRHVEIDALTNSLNQAHEIIHTMQNKIDLEREERIEVDKLLREAQETIENFNTQSIHSHHCKQSSSHQNHTLGDELAGSTDNFKSLSTQEKNESLELTYVILPSQSNLDMNASLSSPIDLKKSNESEGDIHIVNETYGSLLTQPESYFYKSRRNLQEEKKTSPSAMFASTAVDSILNSKLELFPEVRKRQSVDEGFVAALTKTMIGDWMWKYTRKMVGSGISENRHRRFFWIHPYTQTLYWSAQEPGASTSYASTKSALVESFILLDHLEKSRPPGILIKTPTRGLKLECVDMPSHHAWIKSLQFILADNKEDMQPHLSRLSSVSKSHYQNRKKSCTLVEATLSSNMFNNSTLVDLSSTSSNFLSRQL</sequence>
<dbReference type="Gene3D" id="3.10.20.90">
    <property type="entry name" value="Phosphatidylinositol 3-kinase Catalytic Subunit, Chain A, domain 1"/>
    <property type="match status" value="2"/>
</dbReference>
<evidence type="ECO:0000256" key="2">
    <source>
        <dbReference type="ARBA" id="ARBA00004123"/>
    </source>
</evidence>
<dbReference type="Pfam" id="PF12814">
    <property type="entry name" value="Mcp5_PH"/>
    <property type="match status" value="1"/>
</dbReference>
<dbReference type="PANTHER" id="PTHR24006">
    <property type="entry name" value="UBIQUITIN CARBOXYL-TERMINAL HYDROLASE"/>
    <property type="match status" value="1"/>
</dbReference>
<keyword evidence="5" id="KW-0645">Protease</keyword>
<dbReference type="GO" id="GO:0140492">
    <property type="term" value="F:metal-dependent deubiquitinase activity"/>
    <property type="evidence" value="ECO:0007669"/>
    <property type="project" value="UniProtKB-ARBA"/>
</dbReference>
<dbReference type="PROSITE" id="PS00973">
    <property type="entry name" value="USP_2"/>
    <property type="match status" value="1"/>
</dbReference>
<dbReference type="SUPFAM" id="SSF54001">
    <property type="entry name" value="Cysteine proteinases"/>
    <property type="match status" value="1"/>
</dbReference>
<dbReference type="GO" id="GO:0005829">
    <property type="term" value="C:cytosol"/>
    <property type="evidence" value="ECO:0007669"/>
    <property type="project" value="TreeGrafter"/>
</dbReference>
<dbReference type="InterPro" id="IPR050164">
    <property type="entry name" value="Peptidase_C19"/>
</dbReference>
<evidence type="ECO:0000256" key="1">
    <source>
        <dbReference type="ARBA" id="ARBA00000707"/>
    </source>
</evidence>
<dbReference type="InterPro" id="IPR002083">
    <property type="entry name" value="MATH/TRAF_dom"/>
</dbReference>
<reference evidence="14" key="1">
    <citation type="submission" date="2020-12" db="EMBL/GenBank/DDBJ databases">
        <title>Metabolic potential, ecology and presence of endohyphal bacteria is reflected in genomic diversity of Mucoromycotina.</title>
        <authorList>
            <person name="Muszewska A."/>
            <person name="Okrasinska A."/>
            <person name="Steczkiewicz K."/>
            <person name="Drgas O."/>
            <person name="Orlowska M."/>
            <person name="Perlinska-Lenart U."/>
            <person name="Aleksandrzak-Piekarczyk T."/>
            <person name="Szatraj K."/>
            <person name="Zielenkiewicz U."/>
            <person name="Pilsyk S."/>
            <person name="Malc E."/>
            <person name="Mieczkowski P."/>
            <person name="Kruszewska J.S."/>
            <person name="Biernat P."/>
            <person name="Pawlowska J."/>
        </authorList>
    </citation>
    <scope>NUCLEOTIDE SEQUENCE</scope>
    <source>
        <strain evidence="14">WA0000017839</strain>
    </source>
</reference>
<evidence type="ECO:0000259" key="12">
    <source>
        <dbReference type="PROSITE" id="PS50144"/>
    </source>
</evidence>
<dbReference type="GO" id="GO:0032065">
    <property type="term" value="P:maintenance of protein location in cell cortex"/>
    <property type="evidence" value="ECO:0007669"/>
    <property type="project" value="InterPro"/>
</dbReference>
<dbReference type="InterPro" id="IPR024774">
    <property type="entry name" value="PH_dom-Mcp5-type"/>
</dbReference>
<dbReference type="InterPro" id="IPR018200">
    <property type="entry name" value="USP_CS"/>
</dbReference>